<evidence type="ECO:0000256" key="16">
    <source>
        <dbReference type="ARBA" id="ARBA00048212"/>
    </source>
</evidence>
<comment type="catalytic activity">
    <reaction evidence="17 19">
        <text>L-isoleucine + 2-oxoglutarate = (S)-3-methyl-2-oxopentanoate + L-glutamate</text>
        <dbReference type="Rhea" id="RHEA:24801"/>
        <dbReference type="ChEBI" id="CHEBI:16810"/>
        <dbReference type="ChEBI" id="CHEBI:29985"/>
        <dbReference type="ChEBI" id="CHEBI:35146"/>
        <dbReference type="ChEBI" id="CHEBI:58045"/>
        <dbReference type="EC" id="2.6.1.42"/>
    </reaction>
</comment>
<evidence type="ECO:0000259" key="22">
    <source>
        <dbReference type="Pfam" id="PF02771"/>
    </source>
</evidence>
<dbReference type="GO" id="GO:0004084">
    <property type="term" value="F:branched-chain-amino-acid transaminase activity"/>
    <property type="evidence" value="ECO:0007669"/>
    <property type="project" value="UniProtKB-EC"/>
</dbReference>
<comment type="pathway">
    <text evidence="3 19">Amino-acid biosynthesis; L-isoleucine biosynthesis; L-isoleucine from 2-oxobutanoate: step 4/4.</text>
</comment>
<evidence type="ECO:0000256" key="9">
    <source>
        <dbReference type="ARBA" id="ARBA00022576"/>
    </source>
</evidence>
<evidence type="ECO:0000256" key="11">
    <source>
        <dbReference type="ARBA" id="ARBA00022679"/>
    </source>
</evidence>
<dbReference type="InterPro" id="IPR046373">
    <property type="entry name" value="Acyl-CoA_Oxase/DH_mid-dom_sf"/>
</dbReference>
<dbReference type="InterPro" id="IPR009100">
    <property type="entry name" value="AcylCoA_DH/oxidase_NM_dom_sf"/>
</dbReference>
<dbReference type="Gene3D" id="1.10.540.10">
    <property type="entry name" value="Acyl-CoA dehydrogenase/oxidase, N-terminal domain"/>
    <property type="match status" value="1"/>
</dbReference>
<protein>
    <recommendedName>
        <fullName evidence="19">Branched-chain-amino-acid aminotransferase</fullName>
        <shortName evidence="19">BCAT</shortName>
        <ecNumber evidence="19">2.6.1.42</ecNumber>
    </recommendedName>
</protein>
<comment type="similarity">
    <text evidence="7 19">Belongs to the class-IV pyridoxal-phosphate-dependent aminotransferase family.</text>
</comment>
<dbReference type="SUPFAM" id="SSF47203">
    <property type="entry name" value="Acyl-CoA dehydrogenase C-terminal domain-like"/>
    <property type="match status" value="1"/>
</dbReference>
<gene>
    <name evidence="19" type="primary">ilvE</name>
    <name evidence="23" type="ORF">JQS43_21035</name>
</gene>
<reference evidence="23" key="1">
    <citation type="submission" date="2021-02" db="EMBL/GenBank/DDBJ databases">
        <title>Natrosporangium hydrolyticum gen. nov., sp. nov, a haloalkaliphilic actinobacterium from a soda solonchak soil.</title>
        <authorList>
            <person name="Sorokin D.Y."/>
            <person name="Khijniak T.V."/>
            <person name="Zakharycheva A.P."/>
            <person name="Boueva O.V."/>
            <person name="Ariskina E.V."/>
            <person name="Hahnke R.L."/>
            <person name="Bunk B."/>
            <person name="Sproer C."/>
            <person name="Schumann P."/>
            <person name="Evtushenko L.I."/>
            <person name="Kublanov I.V."/>
        </authorList>
    </citation>
    <scope>NUCLEOTIDE SEQUENCE</scope>
    <source>
        <strain evidence="23">DSM 106523</strain>
    </source>
</reference>
<evidence type="ECO:0000256" key="18">
    <source>
        <dbReference type="ARBA" id="ARBA00049229"/>
    </source>
</evidence>
<evidence type="ECO:0000256" key="10">
    <source>
        <dbReference type="ARBA" id="ARBA00022630"/>
    </source>
</evidence>
<dbReference type="Gene3D" id="3.30.470.10">
    <property type="match status" value="1"/>
</dbReference>
<keyword evidence="19" id="KW-0028">Amino-acid biosynthesis</keyword>
<keyword evidence="19" id="KW-0100">Branched-chain amino acid biosynthesis</keyword>
<keyword evidence="14" id="KW-0560">Oxidoreductase</keyword>
<feature type="domain" description="Acyl-CoA dehydrogenase/oxidase C-terminal" evidence="20">
    <location>
        <begin position="533"/>
        <end position="678"/>
    </location>
</feature>
<comment type="catalytic activity">
    <reaction evidence="16 19">
        <text>L-valine + 2-oxoglutarate = 3-methyl-2-oxobutanoate + L-glutamate</text>
        <dbReference type="Rhea" id="RHEA:24813"/>
        <dbReference type="ChEBI" id="CHEBI:11851"/>
        <dbReference type="ChEBI" id="CHEBI:16810"/>
        <dbReference type="ChEBI" id="CHEBI:29985"/>
        <dbReference type="ChEBI" id="CHEBI:57762"/>
        <dbReference type="EC" id="2.6.1.42"/>
    </reaction>
</comment>
<dbReference type="GO" id="GO:0009098">
    <property type="term" value="P:L-leucine biosynthetic process"/>
    <property type="evidence" value="ECO:0007669"/>
    <property type="project" value="UniProtKB-UniPathway"/>
</dbReference>
<keyword evidence="9 19" id="KW-0032">Aminotransferase</keyword>
<name>A0A895YF01_9ACTN</name>
<evidence type="ECO:0000256" key="13">
    <source>
        <dbReference type="ARBA" id="ARBA00022898"/>
    </source>
</evidence>
<dbReference type="Gene3D" id="1.20.140.10">
    <property type="entry name" value="Butyryl-CoA Dehydrogenase, subunit A, domain 3"/>
    <property type="match status" value="1"/>
</dbReference>
<evidence type="ECO:0000259" key="21">
    <source>
        <dbReference type="Pfam" id="PF02770"/>
    </source>
</evidence>
<evidence type="ECO:0000256" key="4">
    <source>
        <dbReference type="ARBA" id="ARBA00004931"/>
    </source>
</evidence>
<evidence type="ECO:0000256" key="15">
    <source>
        <dbReference type="ARBA" id="ARBA00037085"/>
    </source>
</evidence>
<dbReference type="GO" id="GO:0003995">
    <property type="term" value="F:acyl-CoA dehydrogenase activity"/>
    <property type="evidence" value="ECO:0007669"/>
    <property type="project" value="TreeGrafter"/>
</dbReference>
<evidence type="ECO:0000259" key="20">
    <source>
        <dbReference type="Pfam" id="PF00441"/>
    </source>
</evidence>
<dbReference type="InterPro" id="IPR043131">
    <property type="entry name" value="BCAT-like_N"/>
</dbReference>
<dbReference type="KEGG" id="nhy:JQS43_21035"/>
<dbReference type="UniPathway" id="UPA00049">
    <property type="reaction ID" value="UER00062"/>
</dbReference>
<dbReference type="PANTHER" id="PTHR48083:SF20">
    <property type="entry name" value="LONG-CHAIN SPECIFIC ACYL-COA DEHYDROGENASE, MITOCHONDRIAL"/>
    <property type="match status" value="1"/>
</dbReference>
<keyword evidence="11 19" id="KW-0808">Transferase</keyword>
<evidence type="ECO:0000256" key="5">
    <source>
        <dbReference type="ARBA" id="ARBA00005072"/>
    </source>
</evidence>
<dbReference type="InterPro" id="IPR013786">
    <property type="entry name" value="AcylCoA_DH/ox_N"/>
</dbReference>
<dbReference type="NCBIfam" id="TIGR01122">
    <property type="entry name" value="ilvE_I"/>
    <property type="match status" value="1"/>
</dbReference>
<dbReference type="InterPro" id="IPR036250">
    <property type="entry name" value="AcylCo_DH-like_C"/>
</dbReference>
<evidence type="ECO:0000313" key="23">
    <source>
        <dbReference type="EMBL" id="QSB13999.1"/>
    </source>
</evidence>
<evidence type="ECO:0000256" key="8">
    <source>
        <dbReference type="ARBA" id="ARBA00009347"/>
    </source>
</evidence>
<evidence type="ECO:0000313" key="24">
    <source>
        <dbReference type="Proteomes" id="UP000662857"/>
    </source>
</evidence>
<dbReference type="InterPro" id="IPR005785">
    <property type="entry name" value="B_amino_transI"/>
</dbReference>
<dbReference type="GO" id="GO:0009097">
    <property type="term" value="P:isoleucine biosynthetic process"/>
    <property type="evidence" value="ECO:0007669"/>
    <property type="project" value="UniProtKB-UniPathway"/>
</dbReference>
<evidence type="ECO:0000256" key="14">
    <source>
        <dbReference type="ARBA" id="ARBA00023002"/>
    </source>
</evidence>
<dbReference type="Pfam" id="PF01063">
    <property type="entry name" value="Aminotran_4"/>
    <property type="match status" value="1"/>
</dbReference>
<comment type="catalytic activity">
    <reaction evidence="18 19">
        <text>L-leucine + 2-oxoglutarate = 4-methyl-2-oxopentanoate + L-glutamate</text>
        <dbReference type="Rhea" id="RHEA:18321"/>
        <dbReference type="ChEBI" id="CHEBI:16810"/>
        <dbReference type="ChEBI" id="CHEBI:17865"/>
        <dbReference type="ChEBI" id="CHEBI:29985"/>
        <dbReference type="ChEBI" id="CHEBI:57427"/>
        <dbReference type="EC" id="2.6.1.42"/>
    </reaction>
</comment>
<dbReference type="NCBIfam" id="NF005146">
    <property type="entry name" value="PRK06606.1"/>
    <property type="match status" value="1"/>
</dbReference>
<accession>A0A895YF01</accession>
<comment type="cofactor">
    <cofactor evidence="2">
        <name>FAD</name>
        <dbReference type="ChEBI" id="CHEBI:57692"/>
    </cofactor>
</comment>
<evidence type="ECO:0000256" key="19">
    <source>
        <dbReference type="RuleBase" id="RU364094"/>
    </source>
</evidence>
<dbReference type="Gene3D" id="2.40.110.10">
    <property type="entry name" value="Butyryl-CoA Dehydrogenase, subunit A, domain 2"/>
    <property type="match status" value="1"/>
</dbReference>
<dbReference type="CDD" id="cd00567">
    <property type="entry name" value="ACAD"/>
    <property type="match status" value="1"/>
</dbReference>
<keyword evidence="13 19" id="KW-0663">Pyridoxal phosphate</keyword>
<dbReference type="InterPro" id="IPR006091">
    <property type="entry name" value="Acyl-CoA_Oxase/DH_mid-dom"/>
</dbReference>
<dbReference type="Pfam" id="PF00441">
    <property type="entry name" value="Acyl-CoA_dh_1"/>
    <property type="match status" value="1"/>
</dbReference>
<dbReference type="Pfam" id="PF02770">
    <property type="entry name" value="Acyl-CoA_dh_M"/>
    <property type="match status" value="1"/>
</dbReference>
<comment type="similarity">
    <text evidence="8">Belongs to the acyl-CoA dehydrogenase family.</text>
</comment>
<dbReference type="FunFam" id="3.20.10.10:FF:000002">
    <property type="entry name" value="D-alanine aminotransferase"/>
    <property type="match status" value="1"/>
</dbReference>
<dbReference type="GO" id="GO:0009099">
    <property type="term" value="P:L-valine biosynthetic process"/>
    <property type="evidence" value="ECO:0007669"/>
    <property type="project" value="UniProtKB-UniPathway"/>
</dbReference>
<dbReference type="EC" id="2.6.1.42" evidence="19"/>
<dbReference type="Proteomes" id="UP000662857">
    <property type="component" value="Chromosome"/>
</dbReference>
<dbReference type="GO" id="GO:0005737">
    <property type="term" value="C:cytoplasm"/>
    <property type="evidence" value="ECO:0007669"/>
    <property type="project" value="TreeGrafter"/>
</dbReference>
<dbReference type="Pfam" id="PF02771">
    <property type="entry name" value="Acyl-CoA_dh_N"/>
    <property type="match status" value="1"/>
</dbReference>
<dbReference type="UniPathway" id="UPA00048">
    <property type="reaction ID" value="UER00073"/>
</dbReference>
<dbReference type="InterPro" id="IPR001544">
    <property type="entry name" value="Aminotrans_IV"/>
</dbReference>
<dbReference type="InterPro" id="IPR009075">
    <property type="entry name" value="AcylCo_DH/oxidase_C"/>
</dbReference>
<evidence type="ECO:0000256" key="1">
    <source>
        <dbReference type="ARBA" id="ARBA00001933"/>
    </source>
</evidence>
<dbReference type="GO" id="GO:0050660">
    <property type="term" value="F:flavin adenine dinucleotide binding"/>
    <property type="evidence" value="ECO:0007669"/>
    <property type="project" value="InterPro"/>
</dbReference>
<keyword evidence="12" id="KW-0274">FAD</keyword>
<keyword evidence="10" id="KW-0285">Flavoprotein</keyword>
<comment type="pathway">
    <text evidence="6">Siderophore biosynthesis; mycobactin biosynthesis.</text>
</comment>
<dbReference type="AlphaFoldDB" id="A0A895YF01"/>
<organism evidence="23 24">
    <name type="scientific">Natronosporangium hydrolyticum</name>
    <dbReference type="NCBI Taxonomy" id="2811111"/>
    <lineage>
        <taxon>Bacteria</taxon>
        <taxon>Bacillati</taxon>
        <taxon>Actinomycetota</taxon>
        <taxon>Actinomycetes</taxon>
        <taxon>Micromonosporales</taxon>
        <taxon>Micromonosporaceae</taxon>
        <taxon>Natronosporangium</taxon>
    </lineage>
</organism>
<dbReference type="EMBL" id="CP070499">
    <property type="protein sequence ID" value="QSB13999.1"/>
    <property type="molecule type" value="Genomic_DNA"/>
</dbReference>
<dbReference type="CDD" id="cd00449">
    <property type="entry name" value="PLPDE_IV"/>
    <property type="match status" value="1"/>
</dbReference>
<dbReference type="SUPFAM" id="SSF56752">
    <property type="entry name" value="D-aminoacid aminotransferase-like PLP-dependent enzymes"/>
    <property type="match status" value="1"/>
</dbReference>
<evidence type="ECO:0000256" key="6">
    <source>
        <dbReference type="ARBA" id="ARBA00005102"/>
    </source>
</evidence>
<evidence type="ECO:0000256" key="2">
    <source>
        <dbReference type="ARBA" id="ARBA00001974"/>
    </source>
</evidence>
<dbReference type="SUPFAM" id="SSF56645">
    <property type="entry name" value="Acyl-CoA dehydrogenase NM domain-like"/>
    <property type="match status" value="1"/>
</dbReference>
<feature type="domain" description="Acyl-CoA oxidase/dehydrogenase middle" evidence="21">
    <location>
        <begin position="425"/>
        <end position="518"/>
    </location>
</feature>
<proteinExistence type="inferred from homology"/>
<evidence type="ECO:0000256" key="3">
    <source>
        <dbReference type="ARBA" id="ARBA00004824"/>
    </source>
</evidence>
<comment type="pathway">
    <text evidence="5 19">Amino-acid biosynthesis; L-leucine biosynthesis; L-leucine from 3-methyl-2-oxobutanoate: step 4/4.</text>
</comment>
<dbReference type="UniPathway" id="UPA00047">
    <property type="reaction ID" value="UER00058"/>
</dbReference>
<comment type="function">
    <text evidence="15">Catalyzes the dehydrogenation at the alpha-beta position of ACP-bound acyl chains. This results in the introduction of a double bond in the lipidic chain, which is further transferred to the epsilon-amino group of lysine residue in the mycobactin core by MbtK.</text>
</comment>
<dbReference type="InterPro" id="IPR050741">
    <property type="entry name" value="Acyl-CoA_dehydrogenase"/>
</dbReference>
<dbReference type="Gene3D" id="3.20.10.10">
    <property type="entry name" value="D-amino Acid Aminotransferase, subunit A, domain 2"/>
    <property type="match status" value="1"/>
</dbReference>
<dbReference type="InterPro" id="IPR036038">
    <property type="entry name" value="Aminotransferase-like"/>
</dbReference>
<dbReference type="InterPro" id="IPR043132">
    <property type="entry name" value="BCAT-like_C"/>
</dbReference>
<dbReference type="PANTHER" id="PTHR48083">
    <property type="entry name" value="MEDIUM-CHAIN SPECIFIC ACYL-COA DEHYDROGENASE, MITOCHONDRIAL-RELATED"/>
    <property type="match status" value="1"/>
</dbReference>
<dbReference type="GO" id="GO:0033539">
    <property type="term" value="P:fatty acid beta-oxidation using acyl-CoA dehydrogenase"/>
    <property type="evidence" value="ECO:0007669"/>
    <property type="project" value="TreeGrafter"/>
</dbReference>
<dbReference type="InterPro" id="IPR037069">
    <property type="entry name" value="AcylCoA_DH/ox_N_sf"/>
</dbReference>
<sequence length="707" mass="75438">MSDAKVWMDGSLVDWDAASVHVSAHGLHYGIGFFEGVRCFATPSGPAIFRLTDHLQRLVRSAATYLVALPYGVEELAEACRSVVRANGFADCYLRPVVFLGAGESPLAAPYHVAVIGSTHGPLVGAPKEGGVAAKVVSFHRVPSTVIPPAAKATGQYLNSYLAQMEALTCGFDEAILLNTQGEVTDGWAHNLFVVRDGVLMTPPLSAGALAGVVRDTVMVLAGELGVECRVEPLTRTDLYHADECFLTGTAAGVVPVVSVDRRVVGGGVPGAVTERLVERFGDVVSGRSTDHQQWREPVEILPAEPPSSSPDQQLTNYRVALRTAMAGITDEAVARWEATGHTPRQAIVDLANHGAFEARWHHGATGGLRYLTAMAEETSQACGGLALAAMGHSEVFVGSLHWLGETERQRLLLQQALAGEAIGCFGATEAQGGSDLSGLQTTAVRDGGGWRLSGHKKYVSNLGTATHILVLGRTQGSRPRDLSLFLVPTNAPGIRIVGFYDTVGLRSCDVGAIEFEDAPLPGDALLGQEGIGLAYASRLLQFERLSICAQLLTAGRLALQLTSAYARHRVTGGEKLIDKQVVRHRLARAHADLSVATAGLEVLVQRGSREEPFAHEVAGLKLVVSDLVERVTDDCLQIFGARGYTTGFPLQRWWRDVRLARIGGGADEVLTEALAGRLRQPDQHFDSMIERLVAADVPDRPANHGA</sequence>
<dbReference type="RefSeq" id="WP_275580944.1">
    <property type="nucleotide sequence ID" value="NZ_CP070499.1"/>
</dbReference>
<comment type="function">
    <text evidence="19">Acts on leucine, isoleucine and valine.</text>
</comment>
<comment type="cofactor">
    <cofactor evidence="1 19">
        <name>pyridoxal 5'-phosphate</name>
        <dbReference type="ChEBI" id="CHEBI:597326"/>
    </cofactor>
</comment>
<keyword evidence="24" id="KW-1185">Reference proteome</keyword>
<evidence type="ECO:0000256" key="7">
    <source>
        <dbReference type="ARBA" id="ARBA00009320"/>
    </source>
</evidence>
<evidence type="ECO:0000256" key="17">
    <source>
        <dbReference type="ARBA" id="ARBA00048798"/>
    </source>
</evidence>
<evidence type="ECO:0000256" key="12">
    <source>
        <dbReference type="ARBA" id="ARBA00022827"/>
    </source>
</evidence>
<feature type="domain" description="Acyl-CoA dehydrogenase/oxidase N-terminal" evidence="22">
    <location>
        <begin position="330"/>
        <end position="421"/>
    </location>
</feature>
<comment type="pathway">
    <text evidence="4 19">Amino-acid biosynthesis; L-valine biosynthesis; L-valine from pyruvate: step 4/4.</text>
</comment>